<organism evidence="1 2">
    <name type="scientific">Brassica cretica</name>
    <name type="common">Mustard</name>
    <dbReference type="NCBI Taxonomy" id="69181"/>
    <lineage>
        <taxon>Eukaryota</taxon>
        <taxon>Viridiplantae</taxon>
        <taxon>Streptophyta</taxon>
        <taxon>Embryophyta</taxon>
        <taxon>Tracheophyta</taxon>
        <taxon>Spermatophyta</taxon>
        <taxon>Magnoliopsida</taxon>
        <taxon>eudicotyledons</taxon>
        <taxon>Gunneridae</taxon>
        <taxon>Pentapetalae</taxon>
        <taxon>rosids</taxon>
        <taxon>malvids</taxon>
        <taxon>Brassicales</taxon>
        <taxon>Brassicaceae</taxon>
        <taxon>Brassiceae</taxon>
        <taxon>Brassica</taxon>
    </lineage>
</organism>
<evidence type="ECO:0000313" key="2">
    <source>
        <dbReference type="Proteomes" id="UP000712281"/>
    </source>
</evidence>
<evidence type="ECO:0008006" key="3">
    <source>
        <dbReference type="Google" id="ProtNLM"/>
    </source>
</evidence>
<evidence type="ECO:0000313" key="1">
    <source>
        <dbReference type="EMBL" id="KAF2551976.1"/>
    </source>
</evidence>
<name>A0A8S9H4F7_BRACR</name>
<gene>
    <name evidence="1" type="ORF">F2Q68_00033420</name>
</gene>
<dbReference type="Proteomes" id="UP000712281">
    <property type="component" value="Unassembled WGS sequence"/>
</dbReference>
<proteinExistence type="predicted"/>
<comment type="caution">
    <text evidence="1">The sequence shown here is derived from an EMBL/GenBank/DDBJ whole genome shotgun (WGS) entry which is preliminary data.</text>
</comment>
<protein>
    <recommendedName>
        <fullName evidence="3">Transposase MuDR plant domain-containing protein</fullName>
    </recommendedName>
</protein>
<sequence>MMLLGVTIASIGLPYDKAADKLPLQEEDVGLAFNMGTWNISKADKISVPVGIPSEGGADDCQIIGGMIWLRRTSYTLDEYSRLGMPLNFIWKMVLQCGGANCGWRIYVVKVRGSTRFEIRTVEAAHMCSVNERWGFCHHATSSIVGDMIRQRYVGPGVVPRPGSVREIMRTDHSVPISYWKAWRSREIAVELGNGNAETAYLALPSYLAKLAADEQLRDKHTKNRTQVEKEVRRDKHLLQPTASSMASRRKHTIRCPGLC</sequence>
<dbReference type="EMBL" id="QGKW02001988">
    <property type="protein sequence ID" value="KAF2551976.1"/>
    <property type="molecule type" value="Genomic_DNA"/>
</dbReference>
<accession>A0A8S9H4F7</accession>
<dbReference type="AlphaFoldDB" id="A0A8S9H4F7"/>
<reference evidence="1" key="1">
    <citation type="submission" date="2019-12" db="EMBL/GenBank/DDBJ databases">
        <title>Genome sequencing and annotation of Brassica cretica.</title>
        <authorList>
            <person name="Studholme D.J."/>
            <person name="Sarris P.F."/>
        </authorList>
    </citation>
    <scope>NUCLEOTIDE SEQUENCE</scope>
    <source>
        <strain evidence="1">PFS-001/15</strain>
        <tissue evidence="1">Leaf</tissue>
    </source>
</reference>